<feature type="domain" description="DUF2272" evidence="1">
    <location>
        <begin position="4"/>
        <end position="133"/>
    </location>
</feature>
<evidence type="ECO:0000259" key="1">
    <source>
        <dbReference type="Pfam" id="PF10030"/>
    </source>
</evidence>
<dbReference type="EMBL" id="JBHSJF010000006">
    <property type="protein sequence ID" value="MFC5067928.1"/>
    <property type="molecule type" value="Genomic_DNA"/>
</dbReference>
<keyword evidence="3" id="KW-1185">Reference proteome</keyword>
<comment type="caution">
    <text evidence="2">The sequence shown here is derived from an EMBL/GenBank/DDBJ whole genome shotgun (WGS) entry which is preliminary data.</text>
</comment>
<dbReference type="RefSeq" id="WP_379771423.1">
    <property type="nucleotide sequence ID" value="NZ_JBHSJF010000006.1"/>
</dbReference>
<name>A0ABV9YYJ2_9HYPH</name>
<dbReference type="InterPro" id="IPR019262">
    <property type="entry name" value="DUF2272"/>
</dbReference>
<reference evidence="3" key="1">
    <citation type="journal article" date="2019" name="Int. J. Syst. Evol. Microbiol.">
        <title>The Global Catalogue of Microorganisms (GCM) 10K type strain sequencing project: providing services to taxonomists for standard genome sequencing and annotation.</title>
        <authorList>
            <consortium name="The Broad Institute Genomics Platform"/>
            <consortium name="The Broad Institute Genome Sequencing Center for Infectious Disease"/>
            <person name="Wu L."/>
            <person name="Ma J."/>
        </authorList>
    </citation>
    <scope>NUCLEOTIDE SEQUENCE [LARGE SCALE GENOMIC DNA]</scope>
    <source>
        <strain evidence="3">CGMCC 1.16444</strain>
    </source>
</reference>
<sequence>MPEDISTWPWSAVFVSWCLLHAGVRNAEFDFSIRHAMFIKRTIGNALAGTGVFRGRKIGDYKPKIGDLICANAGTGQIAYNQAANQNGYSSHSAIVVDVRPGVAFTVGGNEGNTVDKRRHVLSPTGFVVQRSPEAYICVIENRKRTVSRRARER</sequence>
<dbReference type="Pfam" id="PF10030">
    <property type="entry name" value="DUF2272"/>
    <property type="match status" value="1"/>
</dbReference>
<dbReference type="Proteomes" id="UP001595796">
    <property type="component" value="Unassembled WGS sequence"/>
</dbReference>
<protein>
    <submittedName>
        <fullName evidence="2">DUF2272 domain-containing protein</fullName>
    </submittedName>
</protein>
<organism evidence="2 3">
    <name type="scientific">Flaviflagellibacter deserti</name>
    <dbReference type="NCBI Taxonomy" id="2267266"/>
    <lineage>
        <taxon>Bacteria</taxon>
        <taxon>Pseudomonadati</taxon>
        <taxon>Pseudomonadota</taxon>
        <taxon>Alphaproteobacteria</taxon>
        <taxon>Hyphomicrobiales</taxon>
        <taxon>Flaviflagellibacter</taxon>
    </lineage>
</organism>
<gene>
    <name evidence="2" type="ORF">ACFPFW_07840</name>
</gene>
<evidence type="ECO:0000313" key="2">
    <source>
        <dbReference type="EMBL" id="MFC5067928.1"/>
    </source>
</evidence>
<accession>A0ABV9YYJ2</accession>
<proteinExistence type="predicted"/>
<evidence type="ECO:0000313" key="3">
    <source>
        <dbReference type="Proteomes" id="UP001595796"/>
    </source>
</evidence>